<evidence type="ECO:0000256" key="3">
    <source>
        <dbReference type="ARBA" id="ARBA00023157"/>
    </source>
</evidence>
<keyword evidence="3" id="KW-1015">Disulfide bond</keyword>
<evidence type="ECO:0000256" key="4">
    <source>
        <dbReference type="ARBA" id="ARBA00023284"/>
    </source>
</evidence>
<dbReference type="InterPro" id="IPR013766">
    <property type="entry name" value="Thioredoxin_domain"/>
</dbReference>
<keyword evidence="8" id="KW-1185">Reference proteome</keyword>
<comment type="subcellular location">
    <subcellularLocation>
        <location evidence="1">Cell envelope</location>
    </subcellularLocation>
</comment>
<keyword evidence="4" id="KW-0676">Redox-active center</keyword>
<evidence type="ECO:0000313" key="7">
    <source>
        <dbReference type="EMBL" id="GAA4357472.1"/>
    </source>
</evidence>
<dbReference type="EMBL" id="BAABGZ010000023">
    <property type="protein sequence ID" value="GAA4357472.1"/>
    <property type="molecule type" value="Genomic_DNA"/>
</dbReference>
<evidence type="ECO:0000256" key="5">
    <source>
        <dbReference type="SAM" id="SignalP"/>
    </source>
</evidence>
<evidence type="ECO:0000256" key="2">
    <source>
        <dbReference type="ARBA" id="ARBA00022748"/>
    </source>
</evidence>
<name>A0ABP8IEV9_9BACT</name>
<accession>A0ABP8IEV9</accession>
<feature type="signal peptide" evidence="5">
    <location>
        <begin position="1"/>
        <end position="21"/>
    </location>
</feature>
<feature type="chain" id="PRO_5046809319" description="Thioredoxin domain-containing protein" evidence="5">
    <location>
        <begin position="22"/>
        <end position="493"/>
    </location>
</feature>
<reference evidence="8" key="1">
    <citation type="journal article" date="2019" name="Int. J. Syst. Evol. Microbiol.">
        <title>The Global Catalogue of Microorganisms (GCM) 10K type strain sequencing project: providing services to taxonomists for standard genome sequencing and annotation.</title>
        <authorList>
            <consortium name="The Broad Institute Genomics Platform"/>
            <consortium name="The Broad Institute Genome Sequencing Center for Infectious Disease"/>
            <person name="Wu L."/>
            <person name="Ma J."/>
        </authorList>
    </citation>
    <scope>NUCLEOTIDE SEQUENCE [LARGE SCALE GENOMIC DNA]</scope>
    <source>
        <strain evidence="8">JCM 17923</strain>
    </source>
</reference>
<sequence length="493" mass="54456">MQNMRWIVLFTFCVLGQLAQAQGGATLSGKVTRPKADSIRVSWHPQPLDPREQTIGARLSSKGEFRLDIPLTAPTLLELSYGEEEVPLFLEPGNALQLRFKSGELLTSLKYSSADGSTHRPAAAANGYLAEVENEFASNEGYQVLPENIELYEKPFLSFLDYRRDKQEKLFKKAGGPAAFSPAFAAFAQAEIRYLYANDRLTYPDLREQVVGTEGRLKLSPEFYSFLGDPAVVPGDEAAPTSPQVQEFMLNYVHYQVRTEGKSLTSPAYYPACYQLADRTFKGALRPLILGRVLLETFRFGHIEHARAMLKDYATTAGAPAPWLELLRRDLDEHKELAIGAPAPPLPLHTPEGDTVRLAVYTGRLVYVMFWDSRLPMSQRELPYLKEVVKEFAGKPIVFVSAGFDDAASKKLPAAAVAAPSVAPAVVPPKARPAVRESYDIETLPSFVLIAEDGTVLDPNPKRLSSHALLDDLRAAFGKAAAYRAVSVKNVKR</sequence>
<dbReference type="InterPro" id="IPR036249">
    <property type="entry name" value="Thioredoxin-like_sf"/>
</dbReference>
<feature type="domain" description="Thioredoxin" evidence="6">
    <location>
        <begin position="337"/>
        <end position="482"/>
    </location>
</feature>
<dbReference type="Gene3D" id="3.40.30.10">
    <property type="entry name" value="Glutaredoxin"/>
    <property type="match status" value="1"/>
</dbReference>
<gene>
    <name evidence="7" type="ORF">GCM10023185_22220</name>
</gene>
<comment type="caution">
    <text evidence="7">The sequence shown here is derived from an EMBL/GenBank/DDBJ whole genome shotgun (WGS) entry which is preliminary data.</text>
</comment>
<keyword evidence="2" id="KW-0201">Cytochrome c-type biogenesis</keyword>
<keyword evidence="5" id="KW-0732">Signal</keyword>
<protein>
    <recommendedName>
        <fullName evidence="6">Thioredoxin domain-containing protein</fullName>
    </recommendedName>
</protein>
<dbReference type="SUPFAM" id="SSF52833">
    <property type="entry name" value="Thioredoxin-like"/>
    <property type="match status" value="1"/>
</dbReference>
<dbReference type="InterPro" id="IPR050553">
    <property type="entry name" value="Thioredoxin_ResA/DsbE_sf"/>
</dbReference>
<dbReference type="PROSITE" id="PS51352">
    <property type="entry name" value="THIOREDOXIN_2"/>
    <property type="match status" value="1"/>
</dbReference>
<dbReference type="PANTHER" id="PTHR42852">
    <property type="entry name" value="THIOL:DISULFIDE INTERCHANGE PROTEIN DSBE"/>
    <property type="match status" value="1"/>
</dbReference>
<proteinExistence type="predicted"/>
<evidence type="ECO:0000313" key="8">
    <source>
        <dbReference type="Proteomes" id="UP001501153"/>
    </source>
</evidence>
<evidence type="ECO:0000259" key="6">
    <source>
        <dbReference type="PROSITE" id="PS51352"/>
    </source>
</evidence>
<dbReference type="PANTHER" id="PTHR42852:SF6">
    <property type="entry name" value="THIOL:DISULFIDE INTERCHANGE PROTEIN DSBE"/>
    <property type="match status" value="1"/>
</dbReference>
<organism evidence="7 8">
    <name type="scientific">Hymenobacter saemangeumensis</name>
    <dbReference type="NCBI Taxonomy" id="1084522"/>
    <lineage>
        <taxon>Bacteria</taxon>
        <taxon>Pseudomonadati</taxon>
        <taxon>Bacteroidota</taxon>
        <taxon>Cytophagia</taxon>
        <taxon>Cytophagales</taxon>
        <taxon>Hymenobacteraceae</taxon>
        <taxon>Hymenobacter</taxon>
    </lineage>
</organism>
<evidence type="ECO:0000256" key="1">
    <source>
        <dbReference type="ARBA" id="ARBA00004196"/>
    </source>
</evidence>
<dbReference type="Proteomes" id="UP001501153">
    <property type="component" value="Unassembled WGS sequence"/>
</dbReference>